<evidence type="ECO:0000256" key="6">
    <source>
        <dbReference type="ARBA" id="ARBA00022970"/>
    </source>
</evidence>
<dbReference type="NCBIfam" id="TIGR00796">
    <property type="entry name" value="livcs"/>
    <property type="match status" value="1"/>
</dbReference>
<reference evidence="10 11" key="1">
    <citation type="journal article" date="2015" name="Sci. Rep.">
        <title>Unraveling adaptation of Pontibacter korlensis to radiation and infertility in desert through complete genome and comparative transcriptomic analysis.</title>
        <authorList>
            <person name="Dai J."/>
            <person name="Dai W."/>
            <person name="Qiu C."/>
            <person name="Yang Z."/>
            <person name="Zhang Y."/>
            <person name="Zhou M."/>
            <person name="Zhang L."/>
            <person name="Fang C."/>
            <person name="Gao Q."/>
            <person name="Yang Q."/>
            <person name="Li X."/>
            <person name="Wang Z."/>
            <person name="Wang Z."/>
            <person name="Jia Z."/>
            <person name="Chen X."/>
        </authorList>
    </citation>
    <scope>NUCLEOTIDE SEQUENCE [LARGE SCALE GENOMIC DNA]</scope>
    <source>
        <strain evidence="10 11">X14-1T</strain>
    </source>
</reference>
<proteinExistence type="inferred from homology"/>
<feature type="transmembrane region" description="Helical" evidence="9">
    <location>
        <begin position="156"/>
        <end position="180"/>
    </location>
</feature>
<accession>A0A0E3ZI32</accession>
<dbReference type="GO" id="GO:0015818">
    <property type="term" value="P:isoleucine transport"/>
    <property type="evidence" value="ECO:0007669"/>
    <property type="project" value="TreeGrafter"/>
</dbReference>
<comment type="subcellular location">
    <subcellularLocation>
        <location evidence="1">Cell membrane</location>
        <topology evidence="1">Multi-pass membrane protein</topology>
    </subcellularLocation>
</comment>
<dbReference type="PANTHER" id="PTHR30588:SF0">
    <property type="entry name" value="BRANCHED-CHAIN AMINO ACID PERMEASE BRNQ"/>
    <property type="match status" value="1"/>
</dbReference>
<keyword evidence="4" id="KW-1003">Cell membrane</keyword>
<dbReference type="Proteomes" id="UP000033109">
    <property type="component" value="Chromosome"/>
</dbReference>
<dbReference type="KEGG" id="pko:PKOR_21220"/>
<dbReference type="HOGENOM" id="CLU_036807_0_1_10"/>
<feature type="transmembrane region" description="Helical" evidence="9">
    <location>
        <begin position="125"/>
        <end position="144"/>
    </location>
</feature>
<keyword evidence="8 9" id="KW-0472">Membrane</keyword>
<comment type="similarity">
    <text evidence="2">Belongs to the branched chain amino acid transporter family.</text>
</comment>
<dbReference type="PATRIC" id="fig|400092.3.peg.4665"/>
<evidence type="ECO:0000256" key="5">
    <source>
        <dbReference type="ARBA" id="ARBA00022692"/>
    </source>
</evidence>
<feature type="transmembrane region" description="Helical" evidence="9">
    <location>
        <begin position="79"/>
        <end position="100"/>
    </location>
</feature>
<evidence type="ECO:0000256" key="2">
    <source>
        <dbReference type="ARBA" id="ARBA00008540"/>
    </source>
</evidence>
<dbReference type="GO" id="GO:0005304">
    <property type="term" value="F:L-valine transmembrane transporter activity"/>
    <property type="evidence" value="ECO:0007669"/>
    <property type="project" value="TreeGrafter"/>
</dbReference>
<feature type="transmembrane region" description="Helical" evidence="9">
    <location>
        <begin position="378"/>
        <end position="402"/>
    </location>
</feature>
<dbReference type="RefSeq" id="WP_071843176.1">
    <property type="nucleotide sequence ID" value="NZ_CBCSCY010000059.1"/>
</dbReference>
<dbReference type="GO" id="GO:0005886">
    <property type="term" value="C:plasma membrane"/>
    <property type="evidence" value="ECO:0007669"/>
    <property type="project" value="UniProtKB-SubCell"/>
</dbReference>
<gene>
    <name evidence="10" type="ORF">PKOR_21220</name>
</gene>
<dbReference type="GO" id="GO:0015188">
    <property type="term" value="F:L-isoleucine transmembrane transporter activity"/>
    <property type="evidence" value="ECO:0007669"/>
    <property type="project" value="TreeGrafter"/>
</dbReference>
<keyword evidence="6" id="KW-0029">Amino-acid transport</keyword>
<dbReference type="STRING" id="400092.PKOR_21220"/>
<protein>
    <submittedName>
        <fullName evidence="10">Branched-chain amino acid transporter</fullName>
    </submittedName>
</protein>
<evidence type="ECO:0000256" key="9">
    <source>
        <dbReference type="SAM" id="Phobius"/>
    </source>
</evidence>
<keyword evidence="11" id="KW-1185">Reference proteome</keyword>
<feature type="transmembrane region" description="Helical" evidence="9">
    <location>
        <begin position="350"/>
        <end position="371"/>
    </location>
</feature>
<dbReference type="AlphaFoldDB" id="A0A0E3ZI32"/>
<evidence type="ECO:0000256" key="3">
    <source>
        <dbReference type="ARBA" id="ARBA00022448"/>
    </source>
</evidence>
<feature type="transmembrane region" description="Helical" evidence="9">
    <location>
        <begin position="414"/>
        <end position="436"/>
    </location>
</feature>
<feature type="transmembrane region" description="Helical" evidence="9">
    <location>
        <begin position="287"/>
        <end position="312"/>
    </location>
</feature>
<dbReference type="GO" id="GO:0015820">
    <property type="term" value="P:L-leucine transport"/>
    <property type="evidence" value="ECO:0007669"/>
    <property type="project" value="TreeGrafter"/>
</dbReference>
<dbReference type="GO" id="GO:0015190">
    <property type="term" value="F:L-leucine transmembrane transporter activity"/>
    <property type="evidence" value="ECO:0007669"/>
    <property type="project" value="TreeGrafter"/>
</dbReference>
<dbReference type="OrthoDB" id="9783920at2"/>
<organism evidence="10 11">
    <name type="scientific">Pontibacter korlensis</name>
    <dbReference type="NCBI Taxonomy" id="400092"/>
    <lineage>
        <taxon>Bacteria</taxon>
        <taxon>Pseudomonadati</taxon>
        <taxon>Bacteroidota</taxon>
        <taxon>Cytophagia</taxon>
        <taxon>Cytophagales</taxon>
        <taxon>Hymenobacteraceae</taxon>
        <taxon>Pontibacter</taxon>
    </lineage>
</organism>
<keyword evidence="5 9" id="KW-0812">Transmembrane</keyword>
<dbReference type="Pfam" id="PF05525">
    <property type="entry name" value="Branch_AA_trans"/>
    <property type="match status" value="1"/>
</dbReference>
<evidence type="ECO:0000256" key="1">
    <source>
        <dbReference type="ARBA" id="ARBA00004651"/>
    </source>
</evidence>
<feature type="transmembrane region" description="Helical" evidence="9">
    <location>
        <begin position="12"/>
        <end position="30"/>
    </location>
</feature>
<feature type="transmembrane region" description="Helical" evidence="9">
    <location>
        <begin position="42"/>
        <end position="67"/>
    </location>
</feature>
<name>A0A0E3ZI32_9BACT</name>
<dbReference type="PANTHER" id="PTHR30588">
    <property type="entry name" value="BRANCHED-CHAIN AMINO ACID TRANSPORT SYSTEM 2 CARRIER PROTEIN"/>
    <property type="match status" value="1"/>
</dbReference>
<evidence type="ECO:0000313" key="11">
    <source>
        <dbReference type="Proteomes" id="UP000033109"/>
    </source>
</evidence>
<sequence>MKSKSISLRETFFIGLMLFAVFFGAGNLIFPLSLGQASGTNIIPAIIGFLMTGVGLPLLGVIAIGTSKNEDVQTISAKVHPLFGLLFPVIIYLTIGPLFAVPRTGTVSYEIGVAPFLSESLKSSGIGMVLYTAFFFVVTYLLALNPGKVVDRIGKILTPVLLIILAALLLKSFFAPLGSIQAPLEVYESAPFFKGFQEGYLTMDTIGSFVFGLIVINAIRSKGVESTSQIAKVCVTAALIAAIGLGVVYIGLAYTGATSVGALGHLENGGMIISRVSHLQFGLAGKAILGVAITFACLTTSVGLVVACASYFRKLRPTVGYKTYVLVLTIISAVISNVGLTQIISFSVPVLVTIYPIVIVLIALTMFSSFLKSKRLVYTWAVMFAGLVSIVDGLNAAGLASASLNEFLTDYLPLFSLGMGWLFPAIAGGLIGFILSSRQNNYILEKA</sequence>
<evidence type="ECO:0000256" key="7">
    <source>
        <dbReference type="ARBA" id="ARBA00022989"/>
    </source>
</evidence>
<dbReference type="EMBL" id="CP009621">
    <property type="protein sequence ID" value="AKD05133.1"/>
    <property type="molecule type" value="Genomic_DNA"/>
</dbReference>
<dbReference type="InterPro" id="IPR004685">
    <property type="entry name" value="Brnchd-chn_aa_trnsp_Livcs"/>
</dbReference>
<evidence type="ECO:0000256" key="8">
    <source>
        <dbReference type="ARBA" id="ARBA00023136"/>
    </source>
</evidence>
<feature type="transmembrane region" description="Helical" evidence="9">
    <location>
        <begin position="231"/>
        <end position="254"/>
    </location>
</feature>
<feature type="transmembrane region" description="Helical" evidence="9">
    <location>
        <begin position="324"/>
        <end position="344"/>
    </location>
</feature>
<feature type="transmembrane region" description="Helical" evidence="9">
    <location>
        <begin position="200"/>
        <end position="219"/>
    </location>
</feature>
<keyword evidence="7 9" id="KW-1133">Transmembrane helix</keyword>
<keyword evidence="3" id="KW-0813">Transport</keyword>
<evidence type="ECO:0000313" key="10">
    <source>
        <dbReference type="EMBL" id="AKD05133.1"/>
    </source>
</evidence>
<evidence type="ECO:0000256" key="4">
    <source>
        <dbReference type="ARBA" id="ARBA00022475"/>
    </source>
</evidence>